<dbReference type="RefSeq" id="WP_284481704.1">
    <property type="nucleotide sequence ID" value="NZ_JASNJD010000010.1"/>
</dbReference>
<dbReference type="EC" id="1.-.-.-" evidence="4"/>
<dbReference type="Gene3D" id="3.50.50.60">
    <property type="entry name" value="FAD/NAD(P)-binding domain"/>
    <property type="match status" value="1"/>
</dbReference>
<evidence type="ECO:0000313" key="4">
    <source>
        <dbReference type="EMBL" id="MDK3018898.1"/>
    </source>
</evidence>
<dbReference type="SUPFAM" id="SSF51905">
    <property type="entry name" value="FAD/NAD(P)-binding domain"/>
    <property type="match status" value="1"/>
</dbReference>
<dbReference type="Gene3D" id="3.30.9.10">
    <property type="entry name" value="D-Amino Acid Oxidase, subunit A, domain 2"/>
    <property type="match status" value="1"/>
</dbReference>
<gene>
    <name evidence="4" type="ORF">QO033_14530</name>
</gene>
<name>A0ABT7F2T3_9RHOB</name>
<keyword evidence="2 4" id="KW-0560">Oxidoreductase</keyword>
<dbReference type="Proteomes" id="UP001243757">
    <property type="component" value="Unassembled WGS sequence"/>
</dbReference>
<keyword evidence="5" id="KW-1185">Reference proteome</keyword>
<proteinExistence type="inferred from homology"/>
<comment type="caution">
    <text evidence="4">The sequence shown here is derived from an EMBL/GenBank/DDBJ whole genome shotgun (WGS) entry which is preliminary data.</text>
</comment>
<comment type="similarity">
    <text evidence="1">Belongs to the DadA oxidoreductase family.</text>
</comment>
<dbReference type="PANTHER" id="PTHR13847:SF280">
    <property type="entry name" value="D-AMINO ACID DEHYDROGENASE"/>
    <property type="match status" value="1"/>
</dbReference>
<dbReference type="GO" id="GO:0016491">
    <property type="term" value="F:oxidoreductase activity"/>
    <property type="evidence" value="ECO:0007669"/>
    <property type="project" value="UniProtKB-KW"/>
</dbReference>
<feature type="domain" description="FAD dependent oxidoreductase" evidence="3">
    <location>
        <begin position="27"/>
        <end position="420"/>
    </location>
</feature>
<protein>
    <submittedName>
        <fullName evidence="4">FAD-binding oxidoreductase</fullName>
        <ecNumber evidence="4">1.-.-.-</ecNumber>
    </submittedName>
</protein>
<accession>A0ABT7F2T3</accession>
<dbReference type="EMBL" id="JASNJD010000010">
    <property type="protein sequence ID" value="MDK3018898.1"/>
    <property type="molecule type" value="Genomic_DNA"/>
</dbReference>
<evidence type="ECO:0000313" key="5">
    <source>
        <dbReference type="Proteomes" id="UP001243757"/>
    </source>
</evidence>
<organism evidence="4 5">
    <name type="scientific">Pseudodonghicola flavimaris</name>
    <dbReference type="NCBI Taxonomy" id="3050036"/>
    <lineage>
        <taxon>Bacteria</taxon>
        <taxon>Pseudomonadati</taxon>
        <taxon>Pseudomonadota</taxon>
        <taxon>Alphaproteobacteria</taxon>
        <taxon>Rhodobacterales</taxon>
        <taxon>Paracoccaceae</taxon>
        <taxon>Pseudodonghicola</taxon>
    </lineage>
</organism>
<evidence type="ECO:0000259" key="3">
    <source>
        <dbReference type="Pfam" id="PF01266"/>
    </source>
</evidence>
<reference evidence="4 5" key="1">
    <citation type="submission" date="2023-05" db="EMBL/GenBank/DDBJ databases">
        <title>Pseudodonghicola sp. nov.</title>
        <authorList>
            <person name="Huang J."/>
        </authorList>
    </citation>
    <scope>NUCLEOTIDE SEQUENCE [LARGE SCALE GENOMIC DNA]</scope>
    <source>
        <strain evidence="4 5">IC7</strain>
    </source>
</reference>
<evidence type="ECO:0000256" key="1">
    <source>
        <dbReference type="ARBA" id="ARBA00009410"/>
    </source>
</evidence>
<dbReference type="InterPro" id="IPR006076">
    <property type="entry name" value="FAD-dep_OxRdtase"/>
</dbReference>
<evidence type="ECO:0000256" key="2">
    <source>
        <dbReference type="ARBA" id="ARBA00023002"/>
    </source>
</evidence>
<dbReference type="InterPro" id="IPR036188">
    <property type="entry name" value="FAD/NAD-bd_sf"/>
</dbReference>
<dbReference type="Pfam" id="PF01266">
    <property type="entry name" value="DAO"/>
    <property type="match status" value="1"/>
</dbReference>
<dbReference type="PANTHER" id="PTHR13847">
    <property type="entry name" value="SARCOSINE DEHYDROGENASE-RELATED"/>
    <property type="match status" value="1"/>
</dbReference>
<sequence length="438" mass="47666">MRSKRTIMLKGLVQVESDGDLPPETGVAIIGGGIVGVTAALFLAERGVPVCLFEKGEIAAEQSGRNWGWVRKMGRQSTDIGLAILAGEIWPTLAERSGEDLGFRVNGSLYPCDTEEEIEEQARWRREIGQPAGVESHLLDAARTAALLPGCKRPFKGALHTPSDGCAEPFQAAPGIALGARRAGARIYTNCAVRDLETAAGRISAVVTERGRVACDRVILATGAWSSLFLRHLGQRLPQLSLRASVCHLEGVAAPEICCSARDISFRMRQDGTCTFARRNRSTSELSPDHFRFFRDFLPTLRENREMVGLRASPGGFLRAWRDSRDWQAGEETVFERTRVLEAPGDPAILSQARDRLIEAFPVFAGMRVIQDWSGFIEGTPDAMPVIGPVPEHDGLLLATGFSGHGFGTGPAVGQLLTELAEGQTPSLDLEAFRFDRF</sequence>